<evidence type="ECO:0000256" key="2">
    <source>
        <dbReference type="ARBA" id="ARBA00022475"/>
    </source>
</evidence>
<dbReference type="PANTHER" id="PTHR47019">
    <property type="entry name" value="LIPID II FLIPPASE MURJ"/>
    <property type="match status" value="1"/>
</dbReference>
<dbReference type="GO" id="GO:0034204">
    <property type="term" value="P:lipid translocation"/>
    <property type="evidence" value="ECO:0007669"/>
    <property type="project" value="TreeGrafter"/>
</dbReference>
<keyword evidence="10" id="KW-1185">Reference proteome</keyword>
<sequence>MPDDDRPPAGADEATAYIAFDPRLPAGAHWPTRDPDVPRTYTQIAVQVAVRPPPPSPIAEPRSLAQSSGRLAIAAVISRLTGFGWKVALAAVIGTGVVNDAFNVANNLPNMVFELLLGGVLSSVVIPLLVRSHDDADGGEAYTQRLISMALVLLTLGTVVAVAAAPLFTALYVDRSSPDANPALVTALGYLLLPQILFYGLFALLSAVLNAKNVFGPPAWAPVLNNLVVLAALAVFYLVPGEISLDPVRMGDTKLLVLGLGVTLGIVVQAVALVPPLLRSGFHFKWRWGVDPRLKEFGKLAAWILGYVAVGQAGLLVNTHVLTSGTSGGVTAYTYAWLLFQLPYGIIGVSLLTAFMPRMSRAAADGDIPNLVGDLSYAARLSTVLLVPCSAVLAVIGTPIGIAIFTLGRGTLEDADRLGQTLAISALGLLPYAMTLLQLRVFYALKDARTPTLIMIVMTAVKIPLLFLCQALLDRDQLALGAMLINGATFVVGAIVGQVWLWVRIGHLRSRRALRVIMITAAVSALGACAALGAGLLVPGSLGPSIQAWVRLPIEGAVGVLVSFGLLAALRIPEFEPVTRRITGLWHAFRR</sequence>
<evidence type="ECO:0000313" key="10">
    <source>
        <dbReference type="Proteomes" id="UP000199515"/>
    </source>
</evidence>
<keyword evidence="6 8" id="KW-1133">Transmembrane helix</keyword>
<feature type="transmembrane region" description="Helical" evidence="8">
    <location>
        <begin position="255"/>
        <end position="279"/>
    </location>
</feature>
<evidence type="ECO:0000256" key="4">
    <source>
        <dbReference type="ARBA" id="ARBA00022960"/>
    </source>
</evidence>
<gene>
    <name evidence="9" type="ORF">SAMN05421504_111121</name>
</gene>
<accession>A0A1H3RJ45</accession>
<feature type="transmembrane region" description="Helical" evidence="8">
    <location>
        <begin position="452"/>
        <end position="473"/>
    </location>
</feature>
<dbReference type="NCBIfam" id="TIGR01695">
    <property type="entry name" value="murJ_mviN"/>
    <property type="match status" value="1"/>
</dbReference>
<dbReference type="GO" id="GO:0005886">
    <property type="term" value="C:plasma membrane"/>
    <property type="evidence" value="ECO:0007669"/>
    <property type="project" value="UniProtKB-SubCell"/>
</dbReference>
<evidence type="ECO:0000256" key="3">
    <source>
        <dbReference type="ARBA" id="ARBA00022692"/>
    </source>
</evidence>
<keyword evidence="2" id="KW-1003">Cell membrane</keyword>
<keyword evidence="3 8" id="KW-0812">Transmembrane</keyword>
<feature type="transmembrane region" description="Helical" evidence="8">
    <location>
        <begin position="479"/>
        <end position="503"/>
    </location>
</feature>
<feature type="transmembrane region" description="Helical" evidence="8">
    <location>
        <begin position="515"/>
        <end position="538"/>
    </location>
</feature>
<feature type="transmembrane region" description="Helical" evidence="8">
    <location>
        <begin position="110"/>
        <end position="130"/>
    </location>
</feature>
<keyword evidence="7 8" id="KW-0472">Membrane</keyword>
<feature type="transmembrane region" description="Helical" evidence="8">
    <location>
        <begin position="335"/>
        <end position="356"/>
    </location>
</feature>
<dbReference type="STRING" id="589385.SAMN05421504_111121"/>
<name>A0A1H3RJ45_9PSEU</name>
<feature type="transmembrane region" description="Helical" evidence="8">
    <location>
        <begin position="223"/>
        <end position="243"/>
    </location>
</feature>
<dbReference type="InterPro" id="IPR051050">
    <property type="entry name" value="Lipid_II_flippase_MurJ/MviN"/>
</dbReference>
<keyword evidence="5" id="KW-0573">Peptidoglycan synthesis</keyword>
<protein>
    <submittedName>
        <fullName evidence="9">Putative peptidoglycan lipid II flippase</fullName>
    </submittedName>
</protein>
<dbReference type="PANTHER" id="PTHR47019:SF1">
    <property type="entry name" value="LIPID II FLIPPASE MURJ"/>
    <property type="match status" value="1"/>
</dbReference>
<dbReference type="PRINTS" id="PR01806">
    <property type="entry name" value="VIRFACTRMVIN"/>
</dbReference>
<organism evidence="9 10">
    <name type="scientific">Amycolatopsis xylanica</name>
    <dbReference type="NCBI Taxonomy" id="589385"/>
    <lineage>
        <taxon>Bacteria</taxon>
        <taxon>Bacillati</taxon>
        <taxon>Actinomycetota</taxon>
        <taxon>Actinomycetes</taxon>
        <taxon>Pseudonocardiales</taxon>
        <taxon>Pseudonocardiaceae</taxon>
        <taxon>Amycolatopsis</taxon>
    </lineage>
</organism>
<dbReference type="InterPro" id="IPR004268">
    <property type="entry name" value="MurJ"/>
</dbReference>
<reference evidence="9 10" key="1">
    <citation type="submission" date="2016-10" db="EMBL/GenBank/DDBJ databases">
        <authorList>
            <person name="de Groot N.N."/>
        </authorList>
    </citation>
    <scope>NUCLEOTIDE SEQUENCE [LARGE SCALE GENOMIC DNA]</scope>
    <source>
        <strain evidence="9 10">CPCC 202699</strain>
    </source>
</reference>
<feature type="transmembrane region" description="Helical" evidence="8">
    <location>
        <begin position="300"/>
        <end position="323"/>
    </location>
</feature>
<keyword evidence="4" id="KW-0133">Cell shape</keyword>
<feature type="transmembrane region" description="Helical" evidence="8">
    <location>
        <begin position="422"/>
        <end position="445"/>
    </location>
</feature>
<evidence type="ECO:0000256" key="5">
    <source>
        <dbReference type="ARBA" id="ARBA00022984"/>
    </source>
</evidence>
<dbReference type="GO" id="GO:0009252">
    <property type="term" value="P:peptidoglycan biosynthetic process"/>
    <property type="evidence" value="ECO:0007669"/>
    <property type="project" value="UniProtKB-KW"/>
</dbReference>
<comment type="subcellular location">
    <subcellularLocation>
        <location evidence="1">Cell membrane</location>
        <topology evidence="1">Multi-pass membrane protein</topology>
    </subcellularLocation>
</comment>
<dbReference type="Proteomes" id="UP000199515">
    <property type="component" value="Unassembled WGS sequence"/>
</dbReference>
<feature type="transmembrane region" description="Helical" evidence="8">
    <location>
        <begin position="151"/>
        <end position="172"/>
    </location>
</feature>
<evidence type="ECO:0000256" key="1">
    <source>
        <dbReference type="ARBA" id="ARBA00004651"/>
    </source>
</evidence>
<dbReference type="GO" id="GO:0015648">
    <property type="term" value="F:lipid-linked peptidoglycan transporter activity"/>
    <property type="evidence" value="ECO:0007669"/>
    <property type="project" value="TreeGrafter"/>
</dbReference>
<evidence type="ECO:0000256" key="7">
    <source>
        <dbReference type="ARBA" id="ARBA00023136"/>
    </source>
</evidence>
<evidence type="ECO:0000256" key="6">
    <source>
        <dbReference type="ARBA" id="ARBA00022989"/>
    </source>
</evidence>
<dbReference type="AlphaFoldDB" id="A0A1H3RJ45"/>
<dbReference type="CDD" id="cd13123">
    <property type="entry name" value="MATE_MurJ_like"/>
    <property type="match status" value="1"/>
</dbReference>
<dbReference type="Pfam" id="PF03023">
    <property type="entry name" value="MurJ"/>
    <property type="match status" value="1"/>
</dbReference>
<evidence type="ECO:0000313" key="9">
    <source>
        <dbReference type="EMBL" id="SDZ25717.1"/>
    </source>
</evidence>
<feature type="transmembrane region" description="Helical" evidence="8">
    <location>
        <begin position="377"/>
        <end position="402"/>
    </location>
</feature>
<dbReference type="EMBL" id="FNON01000011">
    <property type="protein sequence ID" value="SDZ25717.1"/>
    <property type="molecule type" value="Genomic_DNA"/>
</dbReference>
<dbReference type="OrthoDB" id="9786339at2"/>
<feature type="transmembrane region" description="Helical" evidence="8">
    <location>
        <begin position="192"/>
        <end position="211"/>
    </location>
</feature>
<proteinExistence type="predicted"/>
<dbReference type="GO" id="GO:0008360">
    <property type="term" value="P:regulation of cell shape"/>
    <property type="evidence" value="ECO:0007669"/>
    <property type="project" value="UniProtKB-KW"/>
</dbReference>
<feature type="transmembrane region" description="Helical" evidence="8">
    <location>
        <begin position="550"/>
        <end position="572"/>
    </location>
</feature>
<feature type="transmembrane region" description="Helical" evidence="8">
    <location>
        <begin position="71"/>
        <end position="98"/>
    </location>
</feature>
<dbReference type="RefSeq" id="WP_091297867.1">
    <property type="nucleotide sequence ID" value="NZ_FNON01000011.1"/>
</dbReference>
<evidence type="ECO:0000256" key="8">
    <source>
        <dbReference type="SAM" id="Phobius"/>
    </source>
</evidence>